<dbReference type="InterPro" id="IPR038213">
    <property type="entry name" value="IFI6/IFI27-like_sf"/>
</dbReference>
<protein>
    <submittedName>
        <fullName evidence="8">Interferon alpha-inducible protein 27-like protein 1</fullName>
    </submittedName>
</protein>
<keyword evidence="4 6" id="KW-1133">Transmembrane helix</keyword>
<evidence type="ECO:0000313" key="7">
    <source>
        <dbReference type="Proteomes" id="UP000504630"/>
    </source>
</evidence>
<sequence>MMEQLCEAFFNATGTVRGLFLVPIILNFLGFTAVGIVAGSIAAKLMSFFAILYGGGVPAGGLVAILQSLGMAGFTAIAKAFAGGVGGAAAWLLSEICKTTGTQTFIKV</sequence>
<gene>
    <name evidence="8" type="primary">LOC115027513</name>
</gene>
<dbReference type="InterPro" id="IPR009311">
    <property type="entry name" value="IFI6/IFI27-like"/>
</dbReference>
<dbReference type="OrthoDB" id="8960474at2759"/>
<evidence type="ECO:0000256" key="5">
    <source>
        <dbReference type="ARBA" id="ARBA00023136"/>
    </source>
</evidence>
<dbReference type="Gene3D" id="6.10.110.10">
    <property type="match status" value="1"/>
</dbReference>
<dbReference type="GO" id="GO:0097193">
    <property type="term" value="P:intrinsic apoptotic signaling pathway"/>
    <property type="evidence" value="ECO:0007669"/>
    <property type="project" value="TreeGrafter"/>
</dbReference>
<evidence type="ECO:0000256" key="4">
    <source>
        <dbReference type="ARBA" id="ARBA00022989"/>
    </source>
</evidence>
<dbReference type="GO" id="GO:0031966">
    <property type="term" value="C:mitochondrial membrane"/>
    <property type="evidence" value="ECO:0007669"/>
    <property type="project" value="TreeGrafter"/>
</dbReference>
<keyword evidence="3 6" id="KW-0812">Transmembrane</keyword>
<feature type="transmembrane region" description="Helical" evidence="6">
    <location>
        <begin position="72"/>
        <end position="93"/>
    </location>
</feature>
<comment type="similarity">
    <text evidence="2">Belongs to the IFI6/IFI27 family.</text>
</comment>
<comment type="subcellular location">
    <subcellularLocation>
        <location evidence="1">Membrane</location>
        <topology evidence="1">Multi-pass membrane protein</topology>
    </subcellularLocation>
</comment>
<dbReference type="AlphaFoldDB" id="A0A6J2S420"/>
<keyword evidence="7" id="KW-1185">Reference proteome</keyword>
<keyword evidence="5 6" id="KW-0472">Membrane</keyword>
<accession>A0A6J2S420</accession>
<organism evidence="7 8">
    <name type="scientific">Cottoperca gobio</name>
    <name type="common">Frogmouth</name>
    <name type="synonym">Aphritis gobio</name>
    <dbReference type="NCBI Taxonomy" id="56716"/>
    <lineage>
        <taxon>Eukaryota</taxon>
        <taxon>Metazoa</taxon>
        <taxon>Chordata</taxon>
        <taxon>Craniata</taxon>
        <taxon>Vertebrata</taxon>
        <taxon>Euteleostomi</taxon>
        <taxon>Actinopterygii</taxon>
        <taxon>Neopterygii</taxon>
        <taxon>Teleostei</taxon>
        <taxon>Neoteleostei</taxon>
        <taxon>Acanthomorphata</taxon>
        <taxon>Eupercaria</taxon>
        <taxon>Perciformes</taxon>
        <taxon>Notothenioidei</taxon>
        <taxon>Bovichtidae</taxon>
        <taxon>Cottoperca</taxon>
    </lineage>
</organism>
<evidence type="ECO:0000256" key="3">
    <source>
        <dbReference type="ARBA" id="ARBA00022692"/>
    </source>
</evidence>
<dbReference type="PANTHER" id="PTHR16932:SF37">
    <property type="entry name" value="ISG12-1 PROTEIN-RELATED"/>
    <property type="match status" value="1"/>
</dbReference>
<dbReference type="PANTHER" id="PTHR16932">
    <property type="entry name" value="INTERFERON ALPHA-INDUCIBLE PROTEIN 27"/>
    <property type="match status" value="1"/>
</dbReference>
<dbReference type="GO" id="GO:0001836">
    <property type="term" value="P:release of cytochrome c from mitochondria"/>
    <property type="evidence" value="ECO:0007669"/>
    <property type="project" value="TreeGrafter"/>
</dbReference>
<name>A0A6J2S420_COTGO</name>
<evidence type="ECO:0000256" key="6">
    <source>
        <dbReference type="SAM" id="Phobius"/>
    </source>
</evidence>
<feature type="transmembrane region" description="Helical" evidence="6">
    <location>
        <begin position="45"/>
        <end position="66"/>
    </location>
</feature>
<dbReference type="KEGG" id="cgob:115027513"/>
<dbReference type="RefSeq" id="XP_029316744.1">
    <property type="nucleotide sequence ID" value="XM_029460884.1"/>
</dbReference>
<dbReference type="Proteomes" id="UP000504630">
    <property type="component" value="Chromosome 22"/>
</dbReference>
<dbReference type="InParanoid" id="A0A6J2S420"/>
<reference evidence="8" key="1">
    <citation type="submission" date="2025-08" db="UniProtKB">
        <authorList>
            <consortium name="RefSeq"/>
        </authorList>
    </citation>
    <scope>IDENTIFICATION</scope>
</reference>
<feature type="transmembrane region" description="Helical" evidence="6">
    <location>
        <begin position="20"/>
        <end position="38"/>
    </location>
</feature>
<evidence type="ECO:0000256" key="1">
    <source>
        <dbReference type="ARBA" id="ARBA00004141"/>
    </source>
</evidence>
<dbReference type="GeneID" id="115027513"/>
<proteinExistence type="inferred from homology"/>
<evidence type="ECO:0000313" key="8">
    <source>
        <dbReference type="RefSeq" id="XP_029316744.1"/>
    </source>
</evidence>
<dbReference type="Pfam" id="PF06140">
    <property type="entry name" value="Ifi-6-16"/>
    <property type="match status" value="1"/>
</dbReference>
<evidence type="ECO:0000256" key="2">
    <source>
        <dbReference type="ARBA" id="ARBA00007262"/>
    </source>
</evidence>